<dbReference type="InterPro" id="IPR019079">
    <property type="entry name" value="Capsule_synth_CapA"/>
</dbReference>
<evidence type="ECO:0000313" key="5">
    <source>
        <dbReference type="Proteomes" id="UP001432039"/>
    </source>
</evidence>
<comment type="similarity">
    <text evidence="1">Belongs to the CapA family.</text>
</comment>
<feature type="domain" description="Capsule synthesis protein CapA" evidence="3">
    <location>
        <begin position="69"/>
        <end position="321"/>
    </location>
</feature>
<dbReference type="RefSeq" id="WP_328963830.1">
    <property type="nucleotide sequence ID" value="NZ_CP108090.1"/>
</dbReference>
<accession>A0ABZ1TK74</accession>
<sequence length="415" mass="43534">MKASASIGTALAALAALAVVGGGIYAVPRLFDDGTAAPATGQRFRGKPGQGEADRPQGTAAASAGKPFTLVATGDIIPYPSIVQRSADDAGKAGEYDFRKILAGVKPLVSAADLAICHHEIPYGRPGGPYTGYPTFKAPHQLADALKDAGYDSCSTASNHTLDDGYEGLARTLEHLDRVGVPHVGSARSAEEAKAPALLAAGGAKVAQLSYTYGTNGIPLPQGKPWAVNLIDKDRIIADARAARAQGANVVVLSVHWGTEWQTAPDEQQKELAQALTASRSADGLPDIDLIIGTHNHVPQPYEKINGTWVVFGMGDQVASFVPADKLRGNQSSVPRFTFSPTAGRPGRWEVVKAEYLTQYSDMGPPFRVVCASCAASDTSLPAAKRSEYARIDQQVTEAVMSRGADGQGLEHATH</sequence>
<evidence type="ECO:0000256" key="1">
    <source>
        <dbReference type="ARBA" id="ARBA00005662"/>
    </source>
</evidence>
<dbReference type="Gene3D" id="3.60.21.10">
    <property type="match status" value="1"/>
</dbReference>
<dbReference type="SMART" id="SM00854">
    <property type="entry name" value="PGA_cap"/>
    <property type="match status" value="1"/>
</dbReference>
<proteinExistence type="inferred from homology"/>
<dbReference type="PANTHER" id="PTHR33393:SF13">
    <property type="entry name" value="PGA BIOSYNTHESIS PROTEIN CAPA"/>
    <property type="match status" value="1"/>
</dbReference>
<reference evidence="4" key="1">
    <citation type="submission" date="2022-10" db="EMBL/GenBank/DDBJ databases">
        <title>The complete genomes of actinobacterial strains from the NBC collection.</title>
        <authorList>
            <person name="Joergensen T.S."/>
            <person name="Alvarez Arevalo M."/>
            <person name="Sterndorff E.B."/>
            <person name="Faurdal D."/>
            <person name="Vuksanovic O."/>
            <person name="Mourched A.-S."/>
            <person name="Charusanti P."/>
            <person name="Shaw S."/>
            <person name="Blin K."/>
            <person name="Weber T."/>
        </authorList>
    </citation>
    <scope>NUCLEOTIDE SEQUENCE</scope>
    <source>
        <strain evidence="4">NBC_00248</strain>
    </source>
</reference>
<protein>
    <submittedName>
        <fullName evidence="4">CapA family protein</fullName>
    </submittedName>
</protein>
<dbReference type="InterPro" id="IPR029052">
    <property type="entry name" value="Metallo-depent_PP-like"/>
</dbReference>
<organism evidence="4 5">
    <name type="scientific">Streptomyces virginiae</name>
    <name type="common">Streptomyces cinnamonensis</name>
    <dbReference type="NCBI Taxonomy" id="1961"/>
    <lineage>
        <taxon>Bacteria</taxon>
        <taxon>Bacillati</taxon>
        <taxon>Actinomycetota</taxon>
        <taxon>Actinomycetes</taxon>
        <taxon>Kitasatosporales</taxon>
        <taxon>Streptomycetaceae</taxon>
        <taxon>Streptomyces</taxon>
    </lineage>
</organism>
<dbReference type="InterPro" id="IPR052169">
    <property type="entry name" value="CW_Biosynth-Accessory"/>
</dbReference>
<evidence type="ECO:0000259" key="3">
    <source>
        <dbReference type="SMART" id="SM00854"/>
    </source>
</evidence>
<evidence type="ECO:0000313" key="4">
    <source>
        <dbReference type="EMBL" id="WUQ15297.1"/>
    </source>
</evidence>
<dbReference type="PANTHER" id="PTHR33393">
    <property type="entry name" value="POLYGLUTAMINE SYNTHESIS ACCESSORY PROTEIN RV0574C-RELATED"/>
    <property type="match status" value="1"/>
</dbReference>
<name>A0ABZ1TK74_STRVG</name>
<dbReference type="EMBL" id="CP108090">
    <property type="protein sequence ID" value="WUQ15297.1"/>
    <property type="molecule type" value="Genomic_DNA"/>
</dbReference>
<dbReference type="CDD" id="cd07381">
    <property type="entry name" value="MPP_CapA"/>
    <property type="match status" value="1"/>
</dbReference>
<dbReference type="Proteomes" id="UP001432039">
    <property type="component" value="Chromosome"/>
</dbReference>
<feature type="region of interest" description="Disordered" evidence="2">
    <location>
        <begin position="38"/>
        <end position="64"/>
    </location>
</feature>
<dbReference type="Pfam" id="PF09587">
    <property type="entry name" value="PGA_cap"/>
    <property type="match status" value="1"/>
</dbReference>
<evidence type="ECO:0000256" key="2">
    <source>
        <dbReference type="SAM" id="MobiDB-lite"/>
    </source>
</evidence>
<keyword evidence="5" id="KW-1185">Reference proteome</keyword>
<gene>
    <name evidence="4" type="ORF">OG517_29995</name>
</gene>
<dbReference type="SUPFAM" id="SSF56300">
    <property type="entry name" value="Metallo-dependent phosphatases"/>
    <property type="match status" value="1"/>
</dbReference>